<dbReference type="AlphaFoldDB" id="A0A5P1EZY4"/>
<reference evidence="2" key="1">
    <citation type="journal article" date="2017" name="Nat. Commun.">
        <title>The asparagus genome sheds light on the origin and evolution of a young Y chromosome.</title>
        <authorList>
            <person name="Harkess A."/>
            <person name="Zhou J."/>
            <person name="Xu C."/>
            <person name="Bowers J.E."/>
            <person name="Van der Hulst R."/>
            <person name="Ayyampalayam S."/>
            <person name="Mercati F."/>
            <person name="Riccardi P."/>
            <person name="McKain M.R."/>
            <person name="Kakrana A."/>
            <person name="Tang H."/>
            <person name="Ray J."/>
            <person name="Groenendijk J."/>
            <person name="Arikit S."/>
            <person name="Mathioni S.M."/>
            <person name="Nakano M."/>
            <person name="Shan H."/>
            <person name="Telgmann-Rauber A."/>
            <person name="Kanno A."/>
            <person name="Yue Z."/>
            <person name="Chen H."/>
            <person name="Li W."/>
            <person name="Chen Y."/>
            <person name="Xu X."/>
            <person name="Zhang Y."/>
            <person name="Luo S."/>
            <person name="Chen H."/>
            <person name="Gao J."/>
            <person name="Mao Z."/>
            <person name="Pires J.C."/>
            <person name="Luo M."/>
            <person name="Kudrna D."/>
            <person name="Wing R.A."/>
            <person name="Meyers B.C."/>
            <person name="Yi K."/>
            <person name="Kong H."/>
            <person name="Lavrijsen P."/>
            <person name="Sunseri F."/>
            <person name="Falavigna A."/>
            <person name="Ye Y."/>
            <person name="Leebens-Mack J.H."/>
            <person name="Chen G."/>
        </authorList>
    </citation>
    <scope>NUCLEOTIDE SEQUENCE [LARGE SCALE GENOMIC DNA]</scope>
    <source>
        <strain evidence="2">cv. DH0086</strain>
    </source>
</reference>
<dbReference type="Proteomes" id="UP000243459">
    <property type="component" value="Chromosome 4"/>
</dbReference>
<protein>
    <submittedName>
        <fullName evidence="1">Uncharacterized protein</fullName>
    </submittedName>
</protein>
<name>A0A5P1EZY4_ASPOF</name>
<keyword evidence="2" id="KW-1185">Reference proteome</keyword>
<organism evidence="1 2">
    <name type="scientific">Asparagus officinalis</name>
    <name type="common">Garden asparagus</name>
    <dbReference type="NCBI Taxonomy" id="4686"/>
    <lineage>
        <taxon>Eukaryota</taxon>
        <taxon>Viridiplantae</taxon>
        <taxon>Streptophyta</taxon>
        <taxon>Embryophyta</taxon>
        <taxon>Tracheophyta</taxon>
        <taxon>Spermatophyta</taxon>
        <taxon>Magnoliopsida</taxon>
        <taxon>Liliopsida</taxon>
        <taxon>Asparagales</taxon>
        <taxon>Asparagaceae</taxon>
        <taxon>Asparagoideae</taxon>
        <taxon>Asparagus</taxon>
    </lineage>
</organism>
<dbReference type="InterPro" id="IPR031105">
    <property type="entry name" value="TRP_plant"/>
</dbReference>
<gene>
    <name evidence="1" type="ORF">A4U43_C04F8530</name>
</gene>
<dbReference type="Gramene" id="ONK71434">
    <property type="protein sequence ID" value="ONK71434"/>
    <property type="gene ID" value="A4U43_C04F8530"/>
</dbReference>
<dbReference type="PANTHER" id="PTHR21717:SF70">
    <property type="entry name" value="TELOMERE REPEAT-BINDING PROTEIN 2-RELATED"/>
    <property type="match status" value="1"/>
</dbReference>
<evidence type="ECO:0000313" key="2">
    <source>
        <dbReference type="Proteomes" id="UP000243459"/>
    </source>
</evidence>
<dbReference type="OMA" id="QSYIDWK"/>
<proteinExistence type="predicted"/>
<dbReference type="EMBL" id="CM007384">
    <property type="protein sequence ID" value="ONK71434.1"/>
    <property type="molecule type" value="Genomic_DNA"/>
</dbReference>
<dbReference type="PANTHER" id="PTHR21717">
    <property type="entry name" value="TELOMERIC REPEAT BINDING PROTEIN"/>
    <property type="match status" value="1"/>
</dbReference>
<evidence type="ECO:0000313" key="1">
    <source>
        <dbReference type="EMBL" id="ONK71434.1"/>
    </source>
</evidence>
<accession>A0A5P1EZY4</accession>
<sequence length="66" mass="7592">MVLHKRLDYRSSGYRVSPMSRVSRSGRGKRSVRKKVDDKKQISAFDLLATVARELLSSEREFSTSM</sequence>